<name>A0A2K1JLZ9_PHYPA</name>
<dbReference type="Gramene" id="Pp3c13_15081V3.1">
    <property type="protein sequence ID" value="PAC:32932521.CDS.1"/>
    <property type="gene ID" value="Pp3c13_15081"/>
</dbReference>
<keyword evidence="4" id="KW-1185">Reference proteome</keyword>
<proteinExistence type="predicted"/>
<feature type="region of interest" description="Disordered" evidence="1">
    <location>
        <begin position="1"/>
        <end position="42"/>
    </location>
</feature>
<dbReference type="EMBL" id="ABEU02000013">
    <property type="protein sequence ID" value="PNR42575.1"/>
    <property type="molecule type" value="Genomic_DNA"/>
</dbReference>
<feature type="region of interest" description="Disordered" evidence="1">
    <location>
        <begin position="57"/>
        <end position="93"/>
    </location>
</feature>
<gene>
    <name evidence="2" type="ORF">PHYPA_017405</name>
</gene>
<evidence type="ECO:0000313" key="3">
    <source>
        <dbReference type="EnsemblPlants" id="PAC:32932521.CDS.1"/>
    </source>
</evidence>
<protein>
    <submittedName>
        <fullName evidence="2 3">Uncharacterized protein</fullName>
    </submittedName>
</protein>
<sequence>MRSTKSVQQRRVRSGGVPSRTKSTSSPLLALQRTPKHVSTQPQISLRTIIRLVVTKLPSTQHAPQRSPFRDHPVRHKQRNIAVKQPAEPERKK</sequence>
<organism evidence="2">
    <name type="scientific">Physcomitrium patens</name>
    <name type="common">Spreading-leaved earth moss</name>
    <name type="synonym">Physcomitrella patens</name>
    <dbReference type="NCBI Taxonomy" id="3218"/>
    <lineage>
        <taxon>Eukaryota</taxon>
        <taxon>Viridiplantae</taxon>
        <taxon>Streptophyta</taxon>
        <taxon>Embryophyta</taxon>
        <taxon>Bryophyta</taxon>
        <taxon>Bryophytina</taxon>
        <taxon>Bryopsida</taxon>
        <taxon>Funariidae</taxon>
        <taxon>Funariales</taxon>
        <taxon>Funariaceae</taxon>
        <taxon>Physcomitrium</taxon>
    </lineage>
</organism>
<reference evidence="2 4" key="1">
    <citation type="journal article" date="2008" name="Science">
        <title>The Physcomitrella genome reveals evolutionary insights into the conquest of land by plants.</title>
        <authorList>
            <person name="Rensing S."/>
            <person name="Lang D."/>
            <person name="Zimmer A."/>
            <person name="Terry A."/>
            <person name="Salamov A."/>
            <person name="Shapiro H."/>
            <person name="Nishiyama T."/>
            <person name="Perroud P.-F."/>
            <person name="Lindquist E."/>
            <person name="Kamisugi Y."/>
            <person name="Tanahashi T."/>
            <person name="Sakakibara K."/>
            <person name="Fujita T."/>
            <person name="Oishi K."/>
            <person name="Shin-I T."/>
            <person name="Kuroki Y."/>
            <person name="Toyoda A."/>
            <person name="Suzuki Y."/>
            <person name="Hashimoto A."/>
            <person name="Yamaguchi K."/>
            <person name="Sugano A."/>
            <person name="Kohara Y."/>
            <person name="Fujiyama A."/>
            <person name="Anterola A."/>
            <person name="Aoki S."/>
            <person name="Ashton N."/>
            <person name="Barbazuk W.B."/>
            <person name="Barker E."/>
            <person name="Bennetzen J."/>
            <person name="Bezanilla M."/>
            <person name="Blankenship R."/>
            <person name="Cho S.H."/>
            <person name="Dutcher S."/>
            <person name="Estelle M."/>
            <person name="Fawcett J.A."/>
            <person name="Gundlach H."/>
            <person name="Hanada K."/>
            <person name="Heyl A."/>
            <person name="Hicks K.A."/>
            <person name="Hugh J."/>
            <person name="Lohr M."/>
            <person name="Mayer K."/>
            <person name="Melkozernov A."/>
            <person name="Murata T."/>
            <person name="Nelson D."/>
            <person name="Pils B."/>
            <person name="Prigge M."/>
            <person name="Reiss B."/>
            <person name="Renner T."/>
            <person name="Rombauts S."/>
            <person name="Rushton P."/>
            <person name="Sanderfoot A."/>
            <person name="Schween G."/>
            <person name="Shiu S.-H."/>
            <person name="Stueber K."/>
            <person name="Theodoulou F.L."/>
            <person name="Tu H."/>
            <person name="Van de Peer Y."/>
            <person name="Verrier P.J."/>
            <person name="Waters E."/>
            <person name="Wood A."/>
            <person name="Yang L."/>
            <person name="Cove D."/>
            <person name="Cuming A."/>
            <person name="Hasebe M."/>
            <person name="Lucas S."/>
            <person name="Mishler D.B."/>
            <person name="Reski R."/>
            <person name="Grigoriev I."/>
            <person name="Quatrano R.S."/>
            <person name="Boore J.L."/>
        </authorList>
    </citation>
    <scope>NUCLEOTIDE SEQUENCE [LARGE SCALE GENOMIC DNA]</scope>
    <source>
        <strain evidence="3 4">cv. Gransden 2004</strain>
    </source>
</reference>
<accession>A0A2K1JLZ9</accession>
<evidence type="ECO:0000313" key="2">
    <source>
        <dbReference type="EMBL" id="PNR42575.1"/>
    </source>
</evidence>
<dbReference type="Proteomes" id="UP000006727">
    <property type="component" value="Chromosome 13"/>
</dbReference>
<dbReference type="InParanoid" id="A0A2K1JLZ9"/>
<evidence type="ECO:0000313" key="4">
    <source>
        <dbReference type="Proteomes" id="UP000006727"/>
    </source>
</evidence>
<evidence type="ECO:0000256" key="1">
    <source>
        <dbReference type="SAM" id="MobiDB-lite"/>
    </source>
</evidence>
<reference evidence="2 4" key="2">
    <citation type="journal article" date="2018" name="Plant J.">
        <title>The Physcomitrella patens chromosome-scale assembly reveals moss genome structure and evolution.</title>
        <authorList>
            <person name="Lang D."/>
            <person name="Ullrich K.K."/>
            <person name="Murat F."/>
            <person name="Fuchs J."/>
            <person name="Jenkins J."/>
            <person name="Haas F.B."/>
            <person name="Piednoel M."/>
            <person name="Gundlach H."/>
            <person name="Van Bel M."/>
            <person name="Meyberg R."/>
            <person name="Vives C."/>
            <person name="Morata J."/>
            <person name="Symeonidi A."/>
            <person name="Hiss M."/>
            <person name="Muchero W."/>
            <person name="Kamisugi Y."/>
            <person name="Saleh O."/>
            <person name="Blanc G."/>
            <person name="Decker E.L."/>
            <person name="van Gessel N."/>
            <person name="Grimwood J."/>
            <person name="Hayes R.D."/>
            <person name="Graham S.W."/>
            <person name="Gunter L.E."/>
            <person name="McDaniel S.F."/>
            <person name="Hoernstein S.N.W."/>
            <person name="Larsson A."/>
            <person name="Li F.W."/>
            <person name="Perroud P.F."/>
            <person name="Phillips J."/>
            <person name="Ranjan P."/>
            <person name="Rokshar D.S."/>
            <person name="Rothfels C.J."/>
            <person name="Schneider L."/>
            <person name="Shu S."/>
            <person name="Stevenson D.W."/>
            <person name="Thummler F."/>
            <person name="Tillich M."/>
            <person name="Villarreal Aguilar J.C."/>
            <person name="Widiez T."/>
            <person name="Wong G.K."/>
            <person name="Wymore A."/>
            <person name="Zhang Y."/>
            <person name="Zimmer A.D."/>
            <person name="Quatrano R.S."/>
            <person name="Mayer K.F.X."/>
            <person name="Goodstein D."/>
            <person name="Casacuberta J.M."/>
            <person name="Vandepoele K."/>
            <person name="Reski R."/>
            <person name="Cuming A.C."/>
            <person name="Tuskan G.A."/>
            <person name="Maumus F."/>
            <person name="Salse J."/>
            <person name="Schmutz J."/>
            <person name="Rensing S.A."/>
        </authorList>
    </citation>
    <scope>NUCLEOTIDE SEQUENCE [LARGE SCALE GENOMIC DNA]</scope>
    <source>
        <strain evidence="3 4">cv. Gransden 2004</strain>
    </source>
</reference>
<dbReference type="AlphaFoldDB" id="A0A2K1JLZ9"/>
<dbReference type="EnsemblPlants" id="Pp3c13_15081V3.1">
    <property type="protein sequence ID" value="PAC:32932521.CDS.1"/>
    <property type="gene ID" value="Pp3c13_15081"/>
</dbReference>
<reference evidence="3" key="3">
    <citation type="submission" date="2020-12" db="UniProtKB">
        <authorList>
            <consortium name="EnsemblPlants"/>
        </authorList>
    </citation>
    <scope>IDENTIFICATION</scope>
</reference>